<proteinExistence type="predicted"/>
<sequence length="433" mass="49499">MPISPPGHDALFALQNELILQLLPYLQEQHLVWVILTPRNHVFPFVQMLGTPTLDATGLIYVSQTPREYAHGSQRDWMHMQQEKVRISSCGMVTEIIGEGDQQKEKEITSDHVIVFPQLTKLELVNLKNLTNFCCYLGGECNTYTYKVQFPSLVDFKLDSCGVINLEAIELYRDDSTCPLESIYMSSNEQMQLPCKWQPHLYNLQTLTLTHCWWHELKSLCFPKLKELRVSNCGRSALFTISGFGSLKQLQRLDVSDCDLLKEIVEDVRSDEHAETDMKTIVLLQLHSVVFKDLLNLKSFTHGANYECHMPALKKMEFDNCGLSSLFTCSVFRNLQQLDELVVSNCRLLEAIVEDGRGNGEISDTNDKIIIHSNLLSVTLEDLPHLEVTDLNNFIKNHRKRGSDLVKLLENQVSNRELETESGIVEEEMHQEG</sequence>
<dbReference type="EMBL" id="JAUIZM010000064">
    <property type="protein sequence ID" value="KAK1350645.1"/>
    <property type="molecule type" value="Genomic_DNA"/>
</dbReference>
<dbReference type="PANTHER" id="PTHR33463">
    <property type="entry name" value="NB-ARC DOMAIN-CONTAINING PROTEIN-RELATED"/>
    <property type="match status" value="1"/>
</dbReference>
<dbReference type="Pfam" id="PF23247">
    <property type="entry name" value="LRR_RPS2"/>
    <property type="match status" value="1"/>
</dbReference>
<dbReference type="InterPro" id="IPR057135">
    <property type="entry name" value="At4g27190-like_LRR"/>
</dbReference>
<dbReference type="Gene3D" id="3.80.10.10">
    <property type="entry name" value="Ribonuclease Inhibitor"/>
    <property type="match status" value="2"/>
</dbReference>
<gene>
    <name evidence="3" type="ORF">POM88_054634</name>
</gene>
<dbReference type="InterPro" id="IPR032675">
    <property type="entry name" value="LRR_dom_sf"/>
</dbReference>
<reference evidence="3" key="2">
    <citation type="submission" date="2023-05" db="EMBL/GenBank/DDBJ databases">
        <authorList>
            <person name="Schelkunov M.I."/>
        </authorList>
    </citation>
    <scope>NUCLEOTIDE SEQUENCE</scope>
    <source>
        <strain evidence="3">Hsosn_3</strain>
        <tissue evidence="3">Leaf</tissue>
    </source>
</reference>
<name>A0AAD8LWV2_9APIA</name>
<reference evidence="3" key="1">
    <citation type="submission" date="2023-02" db="EMBL/GenBank/DDBJ databases">
        <title>Genome of toxic invasive species Heracleum sosnowskyi carries increased number of genes despite the absence of recent whole-genome duplications.</title>
        <authorList>
            <person name="Schelkunov M."/>
            <person name="Shtratnikova V."/>
            <person name="Makarenko M."/>
            <person name="Klepikova A."/>
            <person name="Omelchenko D."/>
            <person name="Novikova G."/>
            <person name="Obukhova E."/>
            <person name="Bogdanov V."/>
            <person name="Penin A."/>
            <person name="Logacheva M."/>
        </authorList>
    </citation>
    <scope>NUCLEOTIDE SEQUENCE</scope>
    <source>
        <strain evidence="3">Hsosn_3</strain>
        <tissue evidence="3">Leaf</tissue>
    </source>
</reference>
<evidence type="ECO:0000313" key="3">
    <source>
        <dbReference type="EMBL" id="KAK1350645.1"/>
    </source>
</evidence>
<dbReference type="PANTHER" id="PTHR33463:SF209">
    <property type="entry name" value="DISEASE RESISTANCE PROTEIN RPS2-LIKE"/>
    <property type="match status" value="1"/>
</dbReference>
<dbReference type="AlphaFoldDB" id="A0AAD8LWV2"/>
<comment type="caution">
    <text evidence="3">The sequence shown here is derived from an EMBL/GenBank/DDBJ whole genome shotgun (WGS) entry which is preliminary data.</text>
</comment>
<keyword evidence="1" id="KW-0611">Plant defense</keyword>
<accession>A0AAD8LWV2</accession>
<protein>
    <recommendedName>
        <fullName evidence="2">Disease resistance protein At4g27190-like leucine-rich repeats domain-containing protein</fullName>
    </recommendedName>
</protein>
<evidence type="ECO:0000313" key="4">
    <source>
        <dbReference type="Proteomes" id="UP001237642"/>
    </source>
</evidence>
<organism evidence="3 4">
    <name type="scientific">Heracleum sosnowskyi</name>
    <dbReference type="NCBI Taxonomy" id="360622"/>
    <lineage>
        <taxon>Eukaryota</taxon>
        <taxon>Viridiplantae</taxon>
        <taxon>Streptophyta</taxon>
        <taxon>Embryophyta</taxon>
        <taxon>Tracheophyta</taxon>
        <taxon>Spermatophyta</taxon>
        <taxon>Magnoliopsida</taxon>
        <taxon>eudicotyledons</taxon>
        <taxon>Gunneridae</taxon>
        <taxon>Pentapetalae</taxon>
        <taxon>asterids</taxon>
        <taxon>campanulids</taxon>
        <taxon>Apiales</taxon>
        <taxon>Apiaceae</taxon>
        <taxon>Apioideae</taxon>
        <taxon>apioid superclade</taxon>
        <taxon>Tordylieae</taxon>
        <taxon>Tordyliinae</taxon>
        <taxon>Heracleum</taxon>
    </lineage>
</organism>
<dbReference type="SUPFAM" id="SSF52058">
    <property type="entry name" value="L domain-like"/>
    <property type="match status" value="1"/>
</dbReference>
<dbReference type="Proteomes" id="UP001237642">
    <property type="component" value="Unassembled WGS sequence"/>
</dbReference>
<feature type="domain" description="Disease resistance protein At4g27190-like leucine-rich repeats" evidence="2">
    <location>
        <begin position="204"/>
        <end position="347"/>
    </location>
</feature>
<dbReference type="InterPro" id="IPR050905">
    <property type="entry name" value="Plant_NBS-LRR"/>
</dbReference>
<evidence type="ECO:0000256" key="1">
    <source>
        <dbReference type="ARBA" id="ARBA00022821"/>
    </source>
</evidence>
<evidence type="ECO:0000259" key="2">
    <source>
        <dbReference type="Pfam" id="PF23247"/>
    </source>
</evidence>
<keyword evidence="4" id="KW-1185">Reference proteome</keyword>